<dbReference type="PANTHER" id="PTHR33695">
    <property type="entry name" value="LIPOPROTEIN SIGNAL PEPTIDASE"/>
    <property type="match status" value="1"/>
</dbReference>
<evidence type="ECO:0000256" key="2">
    <source>
        <dbReference type="ARBA" id="ARBA00022475"/>
    </source>
</evidence>
<dbReference type="EC" id="3.4.23.36" evidence="9"/>
<dbReference type="PRINTS" id="PR00781">
    <property type="entry name" value="LIPOSIGPTASE"/>
</dbReference>
<feature type="active site" evidence="9">
    <location>
        <position position="133"/>
    </location>
</feature>
<comment type="similarity">
    <text evidence="1 9 11">Belongs to the peptidase A8 family.</text>
</comment>
<evidence type="ECO:0000256" key="4">
    <source>
        <dbReference type="ARBA" id="ARBA00022692"/>
    </source>
</evidence>
<evidence type="ECO:0000256" key="5">
    <source>
        <dbReference type="ARBA" id="ARBA00022750"/>
    </source>
</evidence>
<feature type="active site" evidence="9">
    <location>
        <position position="115"/>
    </location>
</feature>
<name>A0A1T2KV80_9GAMM</name>
<comment type="catalytic activity">
    <reaction evidence="9 10">
        <text>Release of signal peptides from bacterial membrane prolipoproteins. Hydrolyzes -Xaa-Yaa-Zaa-|-(S,diacylglyceryl)Cys-, in which Xaa is hydrophobic (preferably Leu), and Yaa (Ala or Ser) and Zaa (Gly or Ala) have small, neutral side chains.</text>
        <dbReference type="EC" id="3.4.23.36"/>
    </reaction>
</comment>
<dbReference type="Pfam" id="PF01252">
    <property type="entry name" value="Peptidase_A8"/>
    <property type="match status" value="1"/>
</dbReference>
<feature type="transmembrane region" description="Helical" evidence="9">
    <location>
        <begin position="62"/>
        <end position="80"/>
    </location>
</feature>
<evidence type="ECO:0000256" key="6">
    <source>
        <dbReference type="ARBA" id="ARBA00022801"/>
    </source>
</evidence>
<evidence type="ECO:0000313" key="12">
    <source>
        <dbReference type="EMBL" id="OOZ36759.1"/>
    </source>
</evidence>
<dbReference type="AlphaFoldDB" id="A0A1T2KV80"/>
<comment type="caution">
    <text evidence="9">Lacks conserved residue(s) required for the propagation of feature annotation.</text>
</comment>
<proteinExistence type="inferred from homology"/>
<dbReference type="Proteomes" id="UP000190896">
    <property type="component" value="Unassembled WGS sequence"/>
</dbReference>
<evidence type="ECO:0000256" key="7">
    <source>
        <dbReference type="ARBA" id="ARBA00022989"/>
    </source>
</evidence>
<evidence type="ECO:0000256" key="9">
    <source>
        <dbReference type="HAMAP-Rule" id="MF_00161"/>
    </source>
</evidence>
<dbReference type="PANTHER" id="PTHR33695:SF1">
    <property type="entry name" value="LIPOPROTEIN SIGNAL PEPTIDASE"/>
    <property type="match status" value="1"/>
</dbReference>
<dbReference type="OrthoDB" id="9810259at2"/>
<keyword evidence="13" id="KW-1185">Reference proteome</keyword>
<accession>A0A1T2KV80</accession>
<keyword evidence="5 9" id="KW-0064">Aspartyl protease</keyword>
<sequence>MLRWLWLSLVIIGLDQISKQLVESSLMVYETIPVMPFFNLTLAYNEGAAFSFLSDQGGWQRWFFSGLALLVSIVMVIWMGRLQQRERLIAISLSLIIGGALGNFIDRVLFGHVIDFIDVYYEQWHWPAFNVADSAIFMGVVFMLFDAFRGESTESQLNK</sequence>
<comment type="subcellular location">
    <subcellularLocation>
        <location evidence="9">Cell membrane</location>
        <topology evidence="9">Multi-pass membrane protein</topology>
    </subcellularLocation>
</comment>
<dbReference type="HAMAP" id="MF_00161">
    <property type="entry name" value="LspA"/>
    <property type="match status" value="1"/>
</dbReference>
<protein>
    <recommendedName>
        <fullName evidence="9">Lipoprotein signal peptidase</fullName>
        <ecNumber evidence="9">3.4.23.36</ecNumber>
    </recommendedName>
    <alternativeName>
        <fullName evidence="9">Prolipoprotein signal peptidase</fullName>
    </alternativeName>
    <alternativeName>
        <fullName evidence="9">Signal peptidase II</fullName>
        <shortName evidence="9">SPase II</shortName>
    </alternativeName>
</protein>
<dbReference type="EMBL" id="MPRJ01000027">
    <property type="protein sequence ID" value="OOZ36759.1"/>
    <property type="molecule type" value="Genomic_DNA"/>
</dbReference>
<evidence type="ECO:0000256" key="11">
    <source>
        <dbReference type="RuleBase" id="RU004181"/>
    </source>
</evidence>
<comment type="caution">
    <text evidence="12">The sequence shown here is derived from an EMBL/GenBank/DDBJ whole genome shotgun (WGS) entry which is preliminary data.</text>
</comment>
<dbReference type="GO" id="GO:0004190">
    <property type="term" value="F:aspartic-type endopeptidase activity"/>
    <property type="evidence" value="ECO:0007669"/>
    <property type="project" value="UniProtKB-UniRule"/>
</dbReference>
<keyword evidence="4 9" id="KW-0812">Transmembrane</keyword>
<reference evidence="12 13" key="1">
    <citation type="submission" date="2016-11" db="EMBL/GenBank/DDBJ databases">
        <title>Mixed transmission modes and dynamic genome evolution in an obligate animal-bacterial symbiosis.</title>
        <authorList>
            <person name="Russell S.L."/>
            <person name="Corbett-Detig R.B."/>
            <person name="Cavanaugh C.M."/>
        </authorList>
    </citation>
    <scope>NUCLEOTIDE SEQUENCE [LARGE SCALE GENOMIC DNA]</scope>
    <source>
        <strain evidence="12">Se-Cadez</strain>
    </source>
</reference>
<comment type="pathway">
    <text evidence="9">Protein modification; lipoprotein biosynthesis (signal peptide cleavage).</text>
</comment>
<dbReference type="GO" id="GO:0005886">
    <property type="term" value="C:plasma membrane"/>
    <property type="evidence" value="ECO:0007669"/>
    <property type="project" value="UniProtKB-SubCell"/>
</dbReference>
<evidence type="ECO:0000256" key="8">
    <source>
        <dbReference type="ARBA" id="ARBA00023136"/>
    </source>
</evidence>
<evidence type="ECO:0000256" key="10">
    <source>
        <dbReference type="RuleBase" id="RU000594"/>
    </source>
</evidence>
<keyword evidence="8 9" id="KW-0472">Membrane</keyword>
<keyword evidence="7 9" id="KW-1133">Transmembrane helix</keyword>
<keyword evidence="6 9" id="KW-0378">Hydrolase</keyword>
<dbReference type="UniPathway" id="UPA00665"/>
<evidence type="ECO:0000256" key="3">
    <source>
        <dbReference type="ARBA" id="ARBA00022670"/>
    </source>
</evidence>
<dbReference type="InterPro" id="IPR001872">
    <property type="entry name" value="Peptidase_A8"/>
</dbReference>
<keyword evidence="2 9" id="KW-1003">Cell membrane</keyword>
<dbReference type="PROSITE" id="PS00855">
    <property type="entry name" value="SPASE_II"/>
    <property type="match status" value="1"/>
</dbReference>
<dbReference type="RefSeq" id="WP_078486637.1">
    <property type="nucleotide sequence ID" value="NZ_MPRJ01000027.1"/>
</dbReference>
<evidence type="ECO:0000256" key="1">
    <source>
        <dbReference type="ARBA" id="ARBA00006139"/>
    </source>
</evidence>
<organism evidence="12 13">
    <name type="scientific">Solemya velesiana gill symbiont</name>
    <dbReference type="NCBI Taxonomy" id="1918948"/>
    <lineage>
        <taxon>Bacteria</taxon>
        <taxon>Pseudomonadati</taxon>
        <taxon>Pseudomonadota</taxon>
        <taxon>Gammaproteobacteria</taxon>
        <taxon>sulfur-oxidizing symbionts</taxon>
    </lineage>
</organism>
<keyword evidence="3 9" id="KW-0645">Protease</keyword>
<gene>
    <name evidence="9" type="primary">lspA</name>
    <name evidence="12" type="ORF">BOW51_05670</name>
</gene>
<feature type="transmembrane region" description="Helical" evidence="9">
    <location>
        <begin position="125"/>
        <end position="145"/>
    </location>
</feature>
<evidence type="ECO:0000313" key="13">
    <source>
        <dbReference type="Proteomes" id="UP000190896"/>
    </source>
</evidence>
<dbReference type="GO" id="GO:0006508">
    <property type="term" value="P:proteolysis"/>
    <property type="evidence" value="ECO:0007669"/>
    <property type="project" value="UniProtKB-KW"/>
</dbReference>
<comment type="function">
    <text evidence="9 10">This protein specifically catalyzes the removal of signal peptides from prolipoproteins.</text>
</comment>
<feature type="transmembrane region" description="Helical" evidence="9">
    <location>
        <begin position="87"/>
        <end position="105"/>
    </location>
</feature>
<dbReference type="NCBIfam" id="TIGR00077">
    <property type="entry name" value="lspA"/>
    <property type="match status" value="1"/>
</dbReference>